<gene>
    <name evidence="6" type="ORF">M2650_10295</name>
</gene>
<sequence length="1762" mass="189935">MDFTARQPALVARLRYLVFPLICLPAMTWPLAANALRTICEESTGNCSASGPEGNCTVTGGRCWQELDSGDYEFLSHSGREPKIWDSNFGNGSGGPRSSSQVSRNVQVQNVKEPCETTAKPVVIATGNKILTELDFLVPPDAMPLVVNRFYDKSLDRLGIFGKKWSSTLEYTLSFDYGGSQCHGRLDTVVSCAASGQPLTKIFANRTNGFATVFTKDTSGLWRDGGGRIIVPNGSGWKLTTKGGEQQTYDAHGRPLTIKNERNIGLTYGYNASNQLSTVTHTSGRAIQLTWSGSKVASIIAPNTKTYAYSYNAAGYLASVIYPDNLGVRTYHYEDSAQPGGLTGISINSVRYSRYAYGTDGRAAWSGLENNVEKSTFTYGAGYTDVRNALGQTTRYLTADFSGSKRVIAVDRPASPTCLAGGTDTTYDVNGNPDDETDAYGVKTDYTYNADGNITQKIVGIGPAGETGQQQITQFVWDPSQNNRLLSIKTIGNTSQPVNETSYDYYPDGDARARLLKSVSVKNLMTSVGLTNSVQATAYAYTLHPSGMVATMTVDGPIAGSGDAIVYTYDTAGNLLEQRQVIDAKTIKTVYAGYNELGQPGQITNPNSGSVYYTYNARGQVLTEKLYVNGAWQTTTNTYDNRGRLQTRKAPDDVVTNYEYDNYDRLINIFRVEPESVLASMQTLTGASSSVGFVGGFDGLTAGGDISGTGEMGPMSCHPQPDCELDPDPPTPPANAASFVDQTVPATMVAGQTYPVTIRMTNTGTATWTTANNYKLGSANPLDNTTWGLHRDELTTSIAPQQTATFSFNVTAPSTAGAYNFQWRMVRDGVAWFGVFTPNVQIAVQAAPTDGATFVSQSVPASMTTGKTYPVTVTMKNTGTTTWTTANNYKLGSVNNVATWGTTRAALPSTIAPGVTATFNFNVTAPATVGMHNFQWRMLREGVAWIGPNTTNVAVGVNAPPPPPIGFQRFTYNLASQITKIETGVEYTPESSGQATDTNAVAVDDGTMHPNICYPYPDCIPDPPDPGPTAPPREEVILTSTFIDYDEGGFVKARRGNNGQNIRYQYNQNGDLVKVTDSLNYETTYAHDRHRRVVRIIDAKTGNTFMSYDALGNVKTVADPKGSVTTYSYDGLGQLWSQISPDTGITTFAYNADGQRTSMTRADGAQTTYGYDALGRPTTITAGGLVHSFVYDTCSYGLGLLCRVVDPKGTLDYAYTPHGWLASQKQAVGSSVGWDQTFTYDGLGRVTSVAYPNSVSVGYSYAYGRLDKMTTTFGGSTKTVVSNLTYRPFGPVTGLTYGNGLQRNYNADTDGRIKGISTLNGATPIQSLTFGYDANDNIKAITNAINASLTQTFNYDQLSRLTSVSATNATQSFQYDANGNRSSHTWGGATDTYGVPLDSNQLNGITGPRAKLISVDDNGNITVAGDASYVYNPFNRLTQATRGGVTTTYWVNALGQRTYKTQGAPKANGYGYSPDGSLVMEYDWNGLGWTHYLRLGSEPIALVRGSQLYYLHNDQLGRPEIATNSAKSVVWRASNYAFDRTVTQDSIGGLNLGFPGQHYDAETGNWYNGFRDYDTRLGRYLQSDPIGLAGGMNTYAYVDSNPIIGIDPFGLFDPRNAQGMVNQARASEATAVARFYGSPDFINISVSYLHFSGTYSLTKYGKSFLGISLSKNLIPSGKNPFKSPSASINVGYVCETESNKLQTEEDINETLRGAGSTISGYYGVGGGTSVSYPSGSKTVFGGVGVGARGDLTVSGFDYNFEW</sequence>
<dbReference type="PRINTS" id="PR00394">
    <property type="entry name" value="RHSPROTEIN"/>
</dbReference>
<evidence type="ECO:0000259" key="4">
    <source>
        <dbReference type="Pfam" id="PF20148"/>
    </source>
</evidence>
<dbReference type="Pfam" id="PF16158">
    <property type="entry name" value="N_BRCA1_IG"/>
    <property type="match status" value="1"/>
</dbReference>
<dbReference type="InterPro" id="IPR013783">
    <property type="entry name" value="Ig-like_fold"/>
</dbReference>
<evidence type="ECO:0000313" key="7">
    <source>
        <dbReference type="Proteomes" id="UP001431217"/>
    </source>
</evidence>
<dbReference type="PANTHER" id="PTHR32305:SF15">
    <property type="entry name" value="PROTEIN RHSA-RELATED"/>
    <property type="match status" value="1"/>
</dbReference>
<accession>A0ABT0MK14</accession>
<dbReference type="Proteomes" id="UP001431217">
    <property type="component" value="Unassembled WGS sequence"/>
</dbReference>
<keyword evidence="1" id="KW-0677">Repeat</keyword>
<feature type="domain" description="Nbr1 FW" evidence="3">
    <location>
        <begin position="747"/>
        <end position="834"/>
    </location>
</feature>
<feature type="domain" description="Teneurin-like YD-shell" evidence="5">
    <location>
        <begin position="1307"/>
        <end position="1584"/>
    </location>
</feature>
<dbReference type="NCBIfam" id="TIGR01643">
    <property type="entry name" value="YD_repeat_2x"/>
    <property type="match status" value="4"/>
</dbReference>
<evidence type="ECO:0000256" key="2">
    <source>
        <dbReference type="SAM" id="MobiDB-lite"/>
    </source>
</evidence>
<dbReference type="InterPro" id="IPR022385">
    <property type="entry name" value="Rhs_assc_core"/>
</dbReference>
<feature type="domain" description="DUF6531" evidence="4">
    <location>
        <begin position="120"/>
        <end position="177"/>
    </location>
</feature>
<evidence type="ECO:0000313" key="6">
    <source>
        <dbReference type="EMBL" id="MCL1635018.1"/>
    </source>
</evidence>
<dbReference type="NCBIfam" id="TIGR03696">
    <property type="entry name" value="Rhs_assc_core"/>
    <property type="match status" value="1"/>
</dbReference>
<evidence type="ECO:0000259" key="5">
    <source>
        <dbReference type="Pfam" id="PF25023"/>
    </source>
</evidence>
<proteinExistence type="predicted"/>
<comment type="caution">
    <text evidence="6">The sequence shown here is derived from an EMBL/GenBank/DDBJ whole genome shotgun (WGS) entry which is preliminary data.</text>
</comment>
<dbReference type="Gene3D" id="3.90.930.1">
    <property type="match status" value="1"/>
</dbReference>
<dbReference type="EMBL" id="JAMBEP010000001">
    <property type="protein sequence ID" value="MCL1635018.1"/>
    <property type="molecule type" value="Genomic_DNA"/>
</dbReference>
<dbReference type="Gene3D" id="2.60.40.10">
    <property type="entry name" value="Immunoglobulins"/>
    <property type="match status" value="2"/>
</dbReference>
<evidence type="ECO:0000259" key="3">
    <source>
        <dbReference type="Pfam" id="PF16158"/>
    </source>
</evidence>
<dbReference type="InterPro" id="IPR045351">
    <property type="entry name" value="DUF6531"/>
</dbReference>
<dbReference type="InterPro" id="IPR050708">
    <property type="entry name" value="T6SS_VgrG/RHS"/>
</dbReference>
<dbReference type="InterPro" id="IPR006530">
    <property type="entry name" value="YD"/>
</dbReference>
<dbReference type="PANTHER" id="PTHR32305">
    <property type="match status" value="1"/>
</dbReference>
<protein>
    <submittedName>
        <fullName evidence="6">NBR1-Ig-like domain-containing protein</fullName>
    </submittedName>
</protein>
<dbReference type="RefSeq" id="WP_249473919.1">
    <property type="nucleotide sequence ID" value="NZ_JAMBEP010000001.1"/>
</dbReference>
<dbReference type="Pfam" id="PF20148">
    <property type="entry name" value="DUF6531"/>
    <property type="match status" value="1"/>
</dbReference>
<keyword evidence="7" id="KW-1185">Reference proteome</keyword>
<feature type="domain" description="Teneurin-like YD-shell" evidence="5">
    <location>
        <begin position="1056"/>
        <end position="1192"/>
    </location>
</feature>
<feature type="region of interest" description="Disordered" evidence="2">
    <location>
        <begin position="86"/>
        <end position="105"/>
    </location>
</feature>
<reference evidence="6 7" key="1">
    <citation type="submission" date="2022-05" db="EMBL/GenBank/DDBJ databases">
        <title>Luteimonas sp. SX5, whole genome shotgun sequencing project.</title>
        <authorList>
            <person name="Zhao G."/>
            <person name="Shen L."/>
        </authorList>
    </citation>
    <scope>NUCLEOTIDE SEQUENCE [LARGE SCALE GENOMIC DNA]</scope>
    <source>
        <strain evidence="6 7">SX5</strain>
    </source>
</reference>
<dbReference type="InterPro" id="IPR056823">
    <property type="entry name" value="TEN-like_YD-shell"/>
</dbReference>
<dbReference type="Gene3D" id="2.180.10.10">
    <property type="entry name" value="RHS repeat-associated core"/>
    <property type="match status" value="3"/>
</dbReference>
<dbReference type="Pfam" id="PF25023">
    <property type="entry name" value="TEN_YD-shell"/>
    <property type="match status" value="2"/>
</dbReference>
<name>A0ABT0MK14_9GAMM</name>
<dbReference type="InterPro" id="IPR032350">
    <property type="entry name" value="Nbr1_FW"/>
</dbReference>
<evidence type="ECO:0000256" key="1">
    <source>
        <dbReference type="ARBA" id="ARBA00022737"/>
    </source>
</evidence>
<organism evidence="6 7">
    <name type="scientific">Luteimonas galliterrae</name>
    <dbReference type="NCBI Taxonomy" id="2940486"/>
    <lineage>
        <taxon>Bacteria</taxon>
        <taxon>Pseudomonadati</taxon>
        <taxon>Pseudomonadota</taxon>
        <taxon>Gammaproteobacteria</taxon>
        <taxon>Lysobacterales</taxon>
        <taxon>Lysobacteraceae</taxon>
        <taxon>Luteimonas</taxon>
    </lineage>
</organism>